<keyword evidence="4" id="KW-0521">NADP</keyword>
<dbReference type="SUPFAM" id="SSF51971">
    <property type="entry name" value="Nucleotide-binding domain"/>
    <property type="match status" value="1"/>
</dbReference>
<comment type="cofactor">
    <cofactor evidence="1">
        <name>FAD</name>
        <dbReference type="ChEBI" id="CHEBI:57692"/>
    </cofactor>
</comment>
<dbReference type="FunCoup" id="A7AX89">
    <property type="interactions" value="101"/>
</dbReference>
<reference evidence="7" key="2">
    <citation type="journal article" date="2020" name="Data Brief">
        <title>Transcriptome dataset of Babesia bovis life stages within vertebrate and invertebrate hosts.</title>
        <authorList>
            <person name="Ueti M.W."/>
            <person name="Johnson W.C."/>
            <person name="Kappmeyer L.S."/>
            <person name="Herndon D.R."/>
            <person name="Mousel M.R."/>
            <person name="Reif K.E."/>
            <person name="Taus N.S."/>
            <person name="Ifeonu O.O."/>
            <person name="Silva J.C."/>
            <person name="Suarez C.E."/>
            <person name="Brayton K.A."/>
        </authorList>
    </citation>
    <scope>NUCLEOTIDE SEQUENCE [LARGE SCALE GENOMIC DNA]</scope>
</reference>
<dbReference type="PANTHER" id="PTHR48467:SF1">
    <property type="entry name" value="GLUTAMATE SYNTHASE 1 [NADH], CHLOROPLASTIC-LIKE"/>
    <property type="match status" value="1"/>
</dbReference>
<keyword evidence="7" id="KW-1185">Reference proteome</keyword>
<dbReference type="OMA" id="FTNIHIG"/>
<proteinExistence type="predicted"/>
<evidence type="ECO:0000256" key="1">
    <source>
        <dbReference type="ARBA" id="ARBA00001974"/>
    </source>
</evidence>
<dbReference type="Proteomes" id="UP000002173">
    <property type="component" value="Unassembled WGS sequence"/>
</dbReference>
<evidence type="ECO:0000256" key="3">
    <source>
        <dbReference type="ARBA" id="ARBA00022827"/>
    </source>
</evidence>
<dbReference type="InterPro" id="IPR055275">
    <property type="entry name" value="Ferredox_Rdtase"/>
</dbReference>
<dbReference type="KEGG" id="bbo:BBOV_I000680"/>
<dbReference type="InParanoid" id="A7AX89"/>
<accession>A7AX89</accession>
<dbReference type="AlphaFoldDB" id="A7AX89"/>
<evidence type="ECO:0000256" key="2">
    <source>
        <dbReference type="ARBA" id="ARBA00022630"/>
    </source>
</evidence>
<evidence type="ECO:0000313" key="7">
    <source>
        <dbReference type="Proteomes" id="UP000002173"/>
    </source>
</evidence>
<reference evidence="6 7" key="1">
    <citation type="journal article" date="2007" name="PLoS Pathog.">
        <title>Genome sequence of Babesia bovis and comparative analysis of apicomplexan hemoprotozoa.</title>
        <authorList>
            <person name="Brayton K.A."/>
            <person name="Lau A.O.T."/>
            <person name="Herndon D.R."/>
            <person name="Hannick L."/>
            <person name="Kappmeyer L.S."/>
            <person name="Berens S.J."/>
            <person name="Bidwell S.L."/>
            <person name="Brown W.C."/>
            <person name="Crabtree J."/>
            <person name="Fadrosh D."/>
            <person name="Feldblum T."/>
            <person name="Forberger H.A."/>
            <person name="Haas B.J."/>
            <person name="Howell J.M."/>
            <person name="Khouri H."/>
            <person name="Koo H."/>
            <person name="Mann D.J."/>
            <person name="Norimine J."/>
            <person name="Paulsen I.T."/>
            <person name="Radune D."/>
            <person name="Ren Q."/>
            <person name="Smith R.K. Jr."/>
            <person name="Suarez C.E."/>
            <person name="White O."/>
            <person name="Wortman J.R."/>
            <person name="Knowles D.P. Jr."/>
            <person name="McElwain T.F."/>
            <person name="Nene V.M."/>
        </authorList>
    </citation>
    <scope>NUCLEOTIDE SEQUENCE [LARGE SCALE GENOMIC DNA]</scope>
    <source>
        <strain evidence="6">T2Bo</strain>
    </source>
</reference>
<dbReference type="Pfam" id="PF13450">
    <property type="entry name" value="NAD_binding_8"/>
    <property type="match status" value="1"/>
</dbReference>
<dbReference type="RefSeq" id="XP_001608730.1">
    <property type="nucleotide sequence ID" value="XM_001608680.1"/>
</dbReference>
<protein>
    <submittedName>
        <fullName evidence="6">Uncharacterized protein</fullName>
    </submittedName>
</protein>
<dbReference type="PRINTS" id="PR00419">
    <property type="entry name" value="ADXRDTASE"/>
</dbReference>
<keyword evidence="2" id="KW-0285">Flavoprotein</keyword>
<dbReference type="Gene3D" id="3.50.50.60">
    <property type="entry name" value="FAD/NAD(P)-binding domain"/>
    <property type="match status" value="2"/>
</dbReference>
<dbReference type="GeneID" id="5476816"/>
<dbReference type="InterPro" id="IPR036188">
    <property type="entry name" value="FAD/NAD-bd_sf"/>
</dbReference>
<reference evidence="7" key="3">
    <citation type="journal article" date="2021" name="Int. J. Parasitol.">
        <title>Comparative analysis of gene expression between Babesia bovis blood stages and kinetes allowed by improved genome annotation.</title>
        <authorList>
            <person name="Ueti M.W."/>
            <person name="Johnson W.C."/>
            <person name="Kappmeyer L.S."/>
            <person name="Herndon D.R."/>
            <person name="Mousel M.R."/>
            <person name="Reif K.E."/>
            <person name="Taus N.S."/>
            <person name="Ifeonu O.O."/>
            <person name="Silva J.C."/>
            <person name="Suarez C.E."/>
            <person name="Brayton K.A."/>
        </authorList>
    </citation>
    <scope>NUCLEOTIDE SEQUENCE [LARGE SCALE GENOMIC DNA]</scope>
</reference>
<dbReference type="PANTHER" id="PTHR48467">
    <property type="entry name" value="GLUTAMATE SYNTHASE 1 [NADH], CHLOROPLASTIC-LIKE"/>
    <property type="match status" value="1"/>
</dbReference>
<dbReference type="eggNOG" id="KOG1800">
    <property type="taxonomic scope" value="Eukaryota"/>
</dbReference>
<dbReference type="EMBL" id="AAXT01000006">
    <property type="protein sequence ID" value="EDO05162.1"/>
    <property type="molecule type" value="Genomic_DNA"/>
</dbReference>
<dbReference type="VEuPathDB" id="PiroplasmaDB:BBOV_I000680"/>
<evidence type="ECO:0000313" key="6">
    <source>
        <dbReference type="EMBL" id="EDO05162.1"/>
    </source>
</evidence>
<keyword evidence="3" id="KW-0274">FAD</keyword>
<evidence type="ECO:0000256" key="5">
    <source>
        <dbReference type="ARBA" id="ARBA00023002"/>
    </source>
</evidence>
<keyword evidence="5" id="KW-0560">Oxidoreductase</keyword>
<name>A7AX89_BABBO</name>
<dbReference type="GO" id="GO:0016491">
    <property type="term" value="F:oxidoreductase activity"/>
    <property type="evidence" value="ECO:0007669"/>
    <property type="project" value="UniProtKB-KW"/>
</dbReference>
<dbReference type="STRING" id="5865.A7AX89"/>
<evidence type="ECO:0000256" key="4">
    <source>
        <dbReference type="ARBA" id="ARBA00022857"/>
    </source>
</evidence>
<sequence length="427" mass="48418">MFTRIAIVGAGACGLYLAKNLRGRVLPGARIDLFERLPHPLGLLRYGVAPDSLSIRDNARNLLDSIQERFFYNIRVGYDIGIEELLKYYHVCILACGSEVSKDFPIPGDDAKGVFDALDLVRWYNGHPEATEDVKRYFELLEAINRPINVSVIGNGNVSLDIARILLTPPEELESTDINKDYLKHRKGVKIQKVDILGRRGIIESSFSNAEVRKILDSRHFICYTDPENLDKLNQTERSVTRAIQRKIDLFKRSADNASKLRDTPNHRLLKFDFYRSVHSVISQLDRECNTRSILSSEPGSIDRPNRRYPITQLVLDINKLNEQGIAYASGQKLAIDCDMLIKCVGFDRTQEAKRLLPLVDNKRVFSCGWFATNGKGDLSNTLAATVALSRIIANTTFDFPVEEDIVDLFMSDPRYKHVRTGSDRRL</sequence>
<organism evidence="6 7">
    <name type="scientific">Babesia bovis</name>
    <dbReference type="NCBI Taxonomy" id="5865"/>
    <lineage>
        <taxon>Eukaryota</taxon>
        <taxon>Sar</taxon>
        <taxon>Alveolata</taxon>
        <taxon>Apicomplexa</taxon>
        <taxon>Aconoidasida</taxon>
        <taxon>Piroplasmida</taxon>
        <taxon>Babesiidae</taxon>
        <taxon>Babesia</taxon>
    </lineage>
</organism>
<comment type="caution">
    <text evidence="6">The sequence shown here is derived from an EMBL/GenBank/DDBJ whole genome shotgun (WGS) entry which is preliminary data.</text>
</comment>
<gene>
    <name evidence="6" type="ORF">BBOV_I000680</name>
</gene>